<feature type="domain" description="NTP pyrophosphohydrolase MazG-like" evidence="1">
    <location>
        <begin position="182"/>
        <end position="240"/>
    </location>
</feature>
<dbReference type="EMBL" id="JBHSLW010000005">
    <property type="protein sequence ID" value="MFC5418258.1"/>
    <property type="molecule type" value="Genomic_DNA"/>
</dbReference>
<dbReference type="InterPro" id="IPR048015">
    <property type="entry name" value="NTP-PPase_MazG-like_N"/>
</dbReference>
<dbReference type="InterPro" id="IPR004518">
    <property type="entry name" value="MazG-like_dom"/>
</dbReference>
<dbReference type="GO" id="GO:0047429">
    <property type="term" value="F:nucleoside triphosphate diphosphatase activity"/>
    <property type="evidence" value="ECO:0007669"/>
    <property type="project" value="UniProtKB-EC"/>
</dbReference>
<organism evidence="2 3">
    <name type="scientific">Bosea eneae</name>
    <dbReference type="NCBI Taxonomy" id="151454"/>
    <lineage>
        <taxon>Bacteria</taxon>
        <taxon>Pseudomonadati</taxon>
        <taxon>Pseudomonadota</taxon>
        <taxon>Alphaproteobacteria</taxon>
        <taxon>Hyphomicrobiales</taxon>
        <taxon>Boseaceae</taxon>
        <taxon>Bosea</taxon>
    </lineage>
</organism>
<dbReference type="RefSeq" id="WP_377795391.1">
    <property type="nucleotide sequence ID" value="NZ_JBHSLW010000005.1"/>
</dbReference>
<dbReference type="InterPro" id="IPR011551">
    <property type="entry name" value="NTP_PyrPHydrolase_MazG"/>
</dbReference>
<evidence type="ECO:0000259" key="1">
    <source>
        <dbReference type="Pfam" id="PF03819"/>
    </source>
</evidence>
<name>A0ABW0IJ40_9HYPH</name>
<proteinExistence type="predicted"/>
<dbReference type="PANTHER" id="PTHR30522:SF0">
    <property type="entry name" value="NUCLEOSIDE TRIPHOSPHATE PYROPHOSPHOHYDROLASE"/>
    <property type="match status" value="1"/>
</dbReference>
<dbReference type="EC" id="3.6.1.9" evidence="2"/>
<evidence type="ECO:0000313" key="3">
    <source>
        <dbReference type="Proteomes" id="UP001596053"/>
    </source>
</evidence>
<dbReference type="PANTHER" id="PTHR30522">
    <property type="entry name" value="NUCLEOSIDE TRIPHOSPHATE PYROPHOSPHOHYDROLASE"/>
    <property type="match status" value="1"/>
</dbReference>
<accession>A0ABW0IJ40</accession>
<dbReference type="CDD" id="cd11529">
    <property type="entry name" value="NTP-PPase_MazG_Cterm"/>
    <property type="match status" value="1"/>
</dbReference>
<comment type="caution">
    <text evidence="2">The sequence shown here is derived from an EMBL/GenBank/DDBJ whole genome shotgun (WGS) entry which is preliminary data.</text>
</comment>
<dbReference type="InterPro" id="IPR048011">
    <property type="entry name" value="NTP-PPase_MazG-like_C"/>
</dbReference>
<keyword evidence="3" id="KW-1185">Reference proteome</keyword>
<dbReference type="NCBIfam" id="NF007113">
    <property type="entry name" value="PRK09562.1"/>
    <property type="match status" value="1"/>
</dbReference>
<feature type="domain" description="NTP pyrophosphohydrolase MazG-like" evidence="1">
    <location>
        <begin position="30"/>
        <end position="103"/>
    </location>
</feature>
<dbReference type="Proteomes" id="UP001596053">
    <property type="component" value="Unassembled WGS sequence"/>
</dbReference>
<sequence>MKPSRDIERLIEIMAALRTPGTGCPWDLEQDFASIAPYTIEEAYEVADAIARGDLVDLKDELGDLLLQVVFHARMAQEQGSFAFPDVVEAITTKLIRRHPHVFGDARDLSPAEVKALWGQIKAQEKADKARARAEAGLPEPPEARGVLAGVPTTLPALTRAWKLQAKASTVGFDWNDARLVLDKIREETAEIDEALASGDKAAIKEEIGDLLFVIANLARHVDTDPEACLTAANAKFERRFAGIEAALEQDGRKPADASLDEMEALWQRVKRAERIAP</sequence>
<dbReference type="NCBIfam" id="TIGR00444">
    <property type="entry name" value="mazG"/>
    <property type="match status" value="1"/>
</dbReference>
<keyword evidence="2" id="KW-0378">Hydrolase</keyword>
<dbReference type="Gene3D" id="1.10.287.1080">
    <property type="entry name" value="MazG-like"/>
    <property type="match status" value="2"/>
</dbReference>
<evidence type="ECO:0000313" key="2">
    <source>
        <dbReference type="EMBL" id="MFC5418258.1"/>
    </source>
</evidence>
<dbReference type="CDD" id="cd11528">
    <property type="entry name" value="NTP-PPase_MazG_Nterm"/>
    <property type="match status" value="1"/>
</dbReference>
<reference evidence="3" key="1">
    <citation type="journal article" date="2019" name="Int. J. Syst. Evol. Microbiol.">
        <title>The Global Catalogue of Microorganisms (GCM) 10K type strain sequencing project: providing services to taxonomists for standard genome sequencing and annotation.</title>
        <authorList>
            <consortium name="The Broad Institute Genomics Platform"/>
            <consortium name="The Broad Institute Genome Sequencing Center for Infectious Disease"/>
            <person name="Wu L."/>
            <person name="Ma J."/>
        </authorList>
    </citation>
    <scope>NUCLEOTIDE SEQUENCE [LARGE SCALE GENOMIC DNA]</scope>
    <source>
        <strain evidence="3">NCAIM B.01391</strain>
    </source>
</reference>
<gene>
    <name evidence="2" type="primary">mazG</name>
    <name evidence="2" type="ORF">ACFPOB_01640</name>
</gene>
<protein>
    <submittedName>
        <fullName evidence="2">Nucleoside triphosphate pyrophosphohydrolase</fullName>
        <ecNumber evidence="2">3.6.1.9</ecNumber>
    </submittedName>
</protein>
<dbReference type="Pfam" id="PF03819">
    <property type="entry name" value="MazG"/>
    <property type="match status" value="2"/>
</dbReference>
<dbReference type="SUPFAM" id="SSF101386">
    <property type="entry name" value="all-alpha NTP pyrophosphatases"/>
    <property type="match status" value="2"/>
</dbReference>